<dbReference type="Gene3D" id="3.50.30.50">
    <property type="entry name" value="Putative cyclase"/>
    <property type="match status" value="1"/>
</dbReference>
<dbReference type="EMBL" id="DSMG01000173">
    <property type="protein sequence ID" value="HDX33087.1"/>
    <property type="molecule type" value="Genomic_DNA"/>
</dbReference>
<dbReference type="PANTHER" id="PTHR31118:SF12">
    <property type="entry name" value="CYCLASE-LIKE PROTEIN 2"/>
    <property type="match status" value="1"/>
</dbReference>
<dbReference type="GO" id="GO:0004061">
    <property type="term" value="F:arylformamidase activity"/>
    <property type="evidence" value="ECO:0007669"/>
    <property type="project" value="InterPro"/>
</dbReference>
<gene>
    <name evidence="2" type="ORF">ENQ20_16605</name>
</gene>
<dbReference type="PROSITE" id="PS51318">
    <property type="entry name" value="TAT"/>
    <property type="match status" value="1"/>
</dbReference>
<dbReference type="AlphaFoldDB" id="A0A7C1JUT3"/>
<dbReference type="InterPro" id="IPR006311">
    <property type="entry name" value="TAT_signal"/>
</dbReference>
<sequence>MCVPACTKRIAAEVNRRSFLRATAGLVGAAALAGCAPVSATPPAGSAAAAVGAMGETYRFSRIVDLTHTLAPDFPTFGGDPQLEMETLVTLANDGYNMYRWLLVEHTGTHMDAPFHFSDGLSADQIPAEELFGPLAIIDIRAKAEENPDAQLTPDDIAAWESQHGPLPDGAIVAMYSGWDAFVTTDKFRNADDSGVMHFPGFHIEAIEMLLTERNVKGIFVDTLSLDYGPSADFAVHYRWLPANKWGIENVANLGLLPPTGAIAIVGGPTIAGATGGPSRIFALV</sequence>
<reference evidence="2" key="1">
    <citation type="journal article" date="2020" name="mSystems">
        <title>Genome- and Community-Level Interaction Insights into Carbon Utilization and Element Cycling Functions of Hydrothermarchaeota in Hydrothermal Sediment.</title>
        <authorList>
            <person name="Zhou Z."/>
            <person name="Liu Y."/>
            <person name="Xu W."/>
            <person name="Pan J."/>
            <person name="Luo Z.H."/>
            <person name="Li M."/>
        </authorList>
    </citation>
    <scope>NUCLEOTIDE SEQUENCE [LARGE SCALE GENOMIC DNA]</scope>
    <source>
        <strain evidence="2">SpSt-289</strain>
    </source>
</reference>
<keyword evidence="1" id="KW-0732">Signal</keyword>
<organism evidence="2">
    <name type="scientific">Caldilinea aerophila</name>
    <dbReference type="NCBI Taxonomy" id="133453"/>
    <lineage>
        <taxon>Bacteria</taxon>
        <taxon>Bacillati</taxon>
        <taxon>Chloroflexota</taxon>
        <taxon>Caldilineae</taxon>
        <taxon>Caldilineales</taxon>
        <taxon>Caldilineaceae</taxon>
        <taxon>Caldilinea</taxon>
    </lineage>
</organism>
<dbReference type="InterPro" id="IPR037175">
    <property type="entry name" value="KFase_sf"/>
</dbReference>
<proteinExistence type="predicted"/>
<dbReference type="GO" id="GO:0019441">
    <property type="term" value="P:L-tryptophan catabolic process to kynurenine"/>
    <property type="evidence" value="ECO:0007669"/>
    <property type="project" value="InterPro"/>
</dbReference>
<name>A0A7C1JUT3_9CHLR</name>
<dbReference type="PANTHER" id="PTHR31118">
    <property type="entry name" value="CYCLASE-LIKE PROTEIN 2"/>
    <property type="match status" value="1"/>
</dbReference>
<dbReference type="InterPro" id="IPR007325">
    <property type="entry name" value="KFase/CYL"/>
</dbReference>
<dbReference type="Pfam" id="PF04199">
    <property type="entry name" value="Cyclase"/>
    <property type="match status" value="1"/>
</dbReference>
<feature type="chain" id="PRO_5028379148" evidence="1">
    <location>
        <begin position="41"/>
        <end position="285"/>
    </location>
</feature>
<protein>
    <submittedName>
        <fullName evidence="2">Cyclase family protein</fullName>
    </submittedName>
</protein>
<evidence type="ECO:0000313" key="2">
    <source>
        <dbReference type="EMBL" id="HDX33087.1"/>
    </source>
</evidence>
<comment type="caution">
    <text evidence="2">The sequence shown here is derived from an EMBL/GenBank/DDBJ whole genome shotgun (WGS) entry which is preliminary data.</text>
</comment>
<feature type="signal peptide" evidence="1">
    <location>
        <begin position="1"/>
        <end position="40"/>
    </location>
</feature>
<dbReference type="SUPFAM" id="SSF102198">
    <property type="entry name" value="Putative cyclase"/>
    <property type="match status" value="1"/>
</dbReference>
<evidence type="ECO:0000256" key="1">
    <source>
        <dbReference type="SAM" id="SignalP"/>
    </source>
</evidence>
<accession>A0A7C1JUT3</accession>